<sequence length="863" mass="92464">MSVLATPLPHRPFSDTELFTSSSGSVPAHAELPPVPPHIALPIPLPPQGTSFSTFQQRHTSSYPMPQQQTFSALGPAQPDVVPTNAIMPHAETSPSAPQGSAVGLADLTPDIHPQTPLPPTPEPSPPRRKVLGPTMMIKLAPPADDHSYHRYDVLGTEAEPSSVHSGESSGSTSTTPRRLPTLSIDIESFDSSPSHRTPSPKLGTSSGTPSQARVKSSSSTDPKPPRPKSMGPPPRPRRSQTAYPHGPVSVRMAESRSADSRERKLRATSVLRASSYSQVRSGSPGPSRAFSDAGSGSVTPRAFSASDLALPDLGGPDGLEAKVVLLGSQGVGKTSLILRYTTRTFSVTPAPATIGSSLHTRKLVHSGVRVKLQIWDTAGQERFRSMAPIYYRGAHVCVLVYDISDKQSFEDVRSWLEELGRSVPKETVIFVAGAKIDLNDRREVEFDFAKEMIRSWISPPSPPPPVLTPMTSPPQRSLFRSSTSTSRIDSPSPTPTISRAPSTRIHSYSSHITEPTLRSAPISSSSRHSADSPRPLASVPFPSPKDIPVSPEKSKAKEIANEKRSRRHSAKPFPVKVTNSASTSLATSPSRLEFPTLQSPTGPTSATFTEPVGPLLASPTSSPGHRSSGGRFSISGISEVLGLNRTVSMSGAISSLHQLTEAPSPPPLQTSSPGSSSFNPPQLPSSPRTRVESSPLFPSYGSDRNARRKSDEWSRGGWKMGEGPGVAEALGEFGAGVKRRESEELLGGTNRSLPVLGNPSYKVNQVRSRAGSLGRDPRLIGELEEVEDEWGVQVENVRLGECSALTGEGVEKLFKAISSILVERKDKIERERVLRHKDSVILVDPSTNPRGLDKEKKSGCCV</sequence>
<evidence type="ECO:0000256" key="1">
    <source>
        <dbReference type="ARBA" id="ARBA00022741"/>
    </source>
</evidence>
<feature type="compositionally biased region" description="Polar residues" evidence="2">
    <location>
        <begin position="501"/>
        <end position="514"/>
    </location>
</feature>
<accession>Q55KS5</accession>
<dbReference type="STRING" id="214684.Q5KAQ0"/>
<feature type="compositionally biased region" description="Low complexity" evidence="2">
    <location>
        <begin position="160"/>
        <end position="184"/>
    </location>
</feature>
<evidence type="ECO:0000256" key="2">
    <source>
        <dbReference type="SAM" id="MobiDB-lite"/>
    </source>
</evidence>
<dbReference type="InterPro" id="IPR001806">
    <property type="entry name" value="Small_GTPase"/>
</dbReference>
<evidence type="ECO:0000313" key="3">
    <source>
        <dbReference type="EMBL" id="AAW45955.2"/>
    </source>
</evidence>
<evidence type="ECO:0000313" key="4">
    <source>
        <dbReference type="Proteomes" id="UP000002149"/>
    </source>
</evidence>
<feature type="region of interest" description="Disordered" evidence="2">
    <location>
        <begin position="157"/>
        <end position="297"/>
    </location>
</feature>
<dbReference type="OrthoDB" id="26525at2759"/>
<name>Q5KAQ0_CRYD1</name>
<gene>
    <name evidence="3" type="ordered locus">CNJ00920</name>
</gene>
<dbReference type="GO" id="GO:0005525">
    <property type="term" value="F:GTP binding"/>
    <property type="evidence" value="ECO:0007669"/>
    <property type="project" value="InterPro"/>
</dbReference>
<feature type="compositionally biased region" description="Polar residues" evidence="2">
    <location>
        <begin position="190"/>
        <end position="222"/>
    </location>
</feature>
<feature type="region of interest" description="Disordered" evidence="2">
    <location>
        <begin position="659"/>
        <end position="722"/>
    </location>
</feature>
<dbReference type="HOGENOM" id="CLU_333995_0_0_1"/>
<keyword evidence="4" id="KW-1185">Reference proteome</keyword>
<feature type="compositionally biased region" description="Low complexity" evidence="2">
    <location>
        <begin position="469"/>
        <end position="500"/>
    </location>
</feature>
<proteinExistence type="predicted"/>
<dbReference type="Pfam" id="PF00071">
    <property type="entry name" value="Ras"/>
    <property type="match status" value="1"/>
</dbReference>
<dbReference type="PROSITE" id="PS51421">
    <property type="entry name" value="RAS"/>
    <property type="match status" value="1"/>
</dbReference>
<protein>
    <submittedName>
        <fullName evidence="3">Rab family GTP-binding protein, putative</fullName>
    </submittedName>
</protein>
<dbReference type="GeneID" id="3254211"/>
<feature type="region of interest" description="Disordered" evidence="2">
    <location>
        <begin position="87"/>
        <end position="131"/>
    </location>
</feature>
<keyword evidence="1" id="KW-0547">Nucleotide-binding</keyword>
<dbReference type="GO" id="GO:0003924">
    <property type="term" value="F:GTPase activity"/>
    <property type="evidence" value="ECO:0000318"/>
    <property type="project" value="GO_Central"/>
</dbReference>
<dbReference type="VEuPathDB" id="FungiDB:CNJ00920"/>
<feature type="compositionally biased region" description="Polar residues" evidence="2">
    <location>
        <begin position="578"/>
        <end position="609"/>
    </location>
</feature>
<dbReference type="eggNOG" id="KOG0092">
    <property type="taxonomic scope" value="Eukaryota"/>
</dbReference>
<feature type="compositionally biased region" description="Low complexity" evidence="2">
    <location>
        <begin position="519"/>
        <end position="536"/>
    </location>
</feature>
<dbReference type="EMBL" id="AE017350">
    <property type="protein sequence ID" value="AAW45955.2"/>
    <property type="molecule type" value="Genomic_DNA"/>
</dbReference>
<dbReference type="NCBIfam" id="TIGR00231">
    <property type="entry name" value="small_GTP"/>
    <property type="match status" value="1"/>
</dbReference>
<feature type="compositionally biased region" description="Polar residues" evidence="2">
    <location>
        <begin position="272"/>
        <end position="282"/>
    </location>
</feature>
<accession>Q5KAQ0</accession>
<dbReference type="PRINTS" id="PR00449">
    <property type="entry name" value="RASTRNSFRMNG"/>
</dbReference>
<dbReference type="AlphaFoldDB" id="Q5KAQ0"/>
<dbReference type="CDD" id="cd00154">
    <property type="entry name" value="Rab"/>
    <property type="match status" value="1"/>
</dbReference>
<dbReference type="Proteomes" id="UP000002149">
    <property type="component" value="Chromosome 10"/>
</dbReference>
<feature type="region of interest" description="Disordered" evidence="2">
    <location>
        <begin position="460"/>
        <end position="632"/>
    </location>
</feature>
<organism evidence="3 4">
    <name type="scientific">Cryptococcus deneoformans (strain JEC21 / ATCC MYA-565)</name>
    <name type="common">Cryptococcus neoformans var. neoformans serotype D</name>
    <dbReference type="NCBI Taxonomy" id="214684"/>
    <lineage>
        <taxon>Eukaryota</taxon>
        <taxon>Fungi</taxon>
        <taxon>Dikarya</taxon>
        <taxon>Basidiomycota</taxon>
        <taxon>Agaricomycotina</taxon>
        <taxon>Tremellomycetes</taxon>
        <taxon>Tremellales</taxon>
        <taxon>Cryptococcaceae</taxon>
        <taxon>Cryptococcus</taxon>
        <taxon>Cryptococcus neoformans species complex</taxon>
    </lineage>
</organism>
<dbReference type="KEGG" id="cne:CNJ00920"/>
<dbReference type="SMART" id="SM00173">
    <property type="entry name" value="RAS"/>
    <property type="match status" value="1"/>
</dbReference>
<dbReference type="PROSITE" id="PS51419">
    <property type="entry name" value="RAB"/>
    <property type="match status" value="1"/>
</dbReference>
<feature type="compositionally biased region" description="Basic and acidic residues" evidence="2">
    <location>
        <begin position="254"/>
        <end position="263"/>
    </location>
</feature>
<dbReference type="InParanoid" id="Q5KAQ0"/>
<dbReference type="SUPFAM" id="SSF52540">
    <property type="entry name" value="P-loop containing nucleoside triphosphate hydrolases"/>
    <property type="match status" value="1"/>
</dbReference>
<dbReference type="InterPro" id="IPR027417">
    <property type="entry name" value="P-loop_NTPase"/>
</dbReference>
<dbReference type="InterPro" id="IPR005225">
    <property type="entry name" value="Small_GTP-bd"/>
</dbReference>
<dbReference type="Gene3D" id="3.40.50.300">
    <property type="entry name" value="P-loop containing nucleotide triphosphate hydrolases"/>
    <property type="match status" value="1"/>
</dbReference>
<dbReference type="GO" id="GO:0012505">
    <property type="term" value="C:endomembrane system"/>
    <property type="evidence" value="ECO:0000318"/>
    <property type="project" value="GO_Central"/>
</dbReference>
<dbReference type="GO" id="GO:0005769">
    <property type="term" value="C:early endosome"/>
    <property type="evidence" value="ECO:0000318"/>
    <property type="project" value="GO_Central"/>
</dbReference>
<dbReference type="GO" id="GO:0006886">
    <property type="term" value="P:intracellular protein transport"/>
    <property type="evidence" value="ECO:0000318"/>
    <property type="project" value="GO_Central"/>
</dbReference>
<feature type="compositionally biased region" description="Polar residues" evidence="2">
    <location>
        <begin position="670"/>
        <end position="689"/>
    </location>
</feature>
<dbReference type="RefSeq" id="XP_024513656.1">
    <property type="nucleotide sequence ID" value="XM_024657932.1"/>
</dbReference>
<dbReference type="FunFam" id="3.40.50.300:FF:001447">
    <property type="entry name" value="Ras-related protein Rab-1B"/>
    <property type="match status" value="1"/>
</dbReference>
<dbReference type="PANTHER" id="PTHR47978">
    <property type="match status" value="1"/>
</dbReference>
<feature type="compositionally biased region" description="Basic and acidic residues" evidence="2">
    <location>
        <begin position="553"/>
        <end position="564"/>
    </location>
</feature>
<dbReference type="SMART" id="SM00176">
    <property type="entry name" value="RAN"/>
    <property type="match status" value="1"/>
</dbReference>
<feature type="compositionally biased region" description="Basic and acidic residues" evidence="2">
    <location>
        <begin position="705"/>
        <end position="715"/>
    </location>
</feature>
<reference evidence="3 4" key="1">
    <citation type="journal article" date="2005" name="Science">
        <title>The genome of the basidiomycetous yeast and human pathogen Cryptococcus neoformans.</title>
        <authorList>
            <person name="Loftus B.J."/>
            <person name="Fung E."/>
            <person name="Roncaglia P."/>
            <person name="Rowley D."/>
            <person name="Amedeo P."/>
            <person name="Bruno D."/>
            <person name="Vamathevan J."/>
            <person name="Miranda M."/>
            <person name="Anderson I.J."/>
            <person name="Fraser J.A."/>
            <person name="Allen J.E."/>
            <person name="Bosdet I.E."/>
            <person name="Brent M.R."/>
            <person name="Chiu R."/>
            <person name="Doering T.L."/>
            <person name="Donlin M.J."/>
            <person name="D'Souza C.A."/>
            <person name="Fox D.S."/>
            <person name="Grinberg V."/>
            <person name="Fu J."/>
            <person name="Fukushima M."/>
            <person name="Haas B.J."/>
            <person name="Huang J.C."/>
            <person name="Janbon G."/>
            <person name="Jones S.J."/>
            <person name="Koo H.L."/>
            <person name="Krzywinski M.I."/>
            <person name="Kwon-Chung J.K."/>
            <person name="Lengeler K.B."/>
            <person name="Maiti R."/>
            <person name="Marra M.A."/>
            <person name="Marra R.E."/>
            <person name="Mathewson C.A."/>
            <person name="Mitchell T.G."/>
            <person name="Pertea M."/>
            <person name="Riggs F.R."/>
            <person name="Salzberg S.L."/>
            <person name="Schein J.E."/>
            <person name="Shvartsbeyn A."/>
            <person name="Shin H."/>
            <person name="Shumway M."/>
            <person name="Specht C.A."/>
            <person name="Suh B.B."/>
            <person name="Tenney A."/>
            <person name="Utterback T.R."/>
            <person name="Wickes B.L."/>
            <person name="Wortman J.R."/>
            <person name="Wye N.H."/>
            <person name="Kronstad J.W."/>
            <person name="Lodge J.K."/>
            <person name="Heitman J."/>
            <person name="Davis R.W."/>
            <person name="Fraser C.M."/>
            <person name="Hyman R.W."/>
        </authorList>
    </citation>
    <scope>NUCLEOTIDE SEQUENCE [LARGE SCALE GENOMIC DNA]</scope>
    <source>
        <strain evidence="4">JEC21 / ATCC MYA-565</strain>
    </source>
</reference>
<feature type="compositionally biased region" description="Pro residues" evidence="2">
    <location>
        <begin position="116"/>
        <end position="125"/>
    </location>
</feature>
<dbReference type="SMART" id="SM00175">
    <property type="entry name" value="RAB"/>
    <property type="match status" value="1"/>
</dbReference>
<dbReference type="SMART" id="SM00174">
    <property type="entry name" value="RHO"/>
    <property type="match status" value="1"/>
</dbReference>
<dbReference type="PaxDb" id="214684-Q5KAQ0"/>